<dbReference type="Proteomes" id="UP000677875">
    <property type="component" value="Unassembled WGS sequence"/>
</dbReference>
<gene>
    <name evidence="2" type="ORF">J5Y05_15380</name>
</gene>
<feature type="compositionally biased region" description="Basic and acidic residues" evidence="1">
    <location>
        <begin position="857"/>
        <end position="874"/>
    </location>
</feature>
<sequence length="1317" mass="140843">MTASPRRERDTLVAMLRRVWEVSGLRLGDVARDVGLGRSTLRNWYGGNAVPSPEREREFRSVVRVLQQAAGGSVYTDDEWTAALYAAREEATGVRDRQIPTVREKKNPDRRLIQKHGPAIDTHRAEVRGRQGERTSMNAFVRDSSPGAPAYLCWHADAPVGKTLLLTDYVLRSPPPDADILTFFVSSAPGTDTRADFEKEMAVQIGEFPDIGTFPVPRGVPEWKRLFTKAAKKSTDRGRKLLLVVDGLDDDVAWSGLASESGTAGSRAVGEAVSGTAARSGRRPARGSIAALLPASPPPGMRVIASLRRCVRFPDDLAKRHPLRQGRHLRTLLPVPGVPLLRQPPPDATALGATVAGLLAVAGGGLRTADLAELTGLPTDRLDRLAQGPAGRSLVLDDPVFQTYALAEPRLVHSVLGDLGEAGVARHTRELLAWSREWRAAGWPERTPPYALAHQLRLLTGPAERAAYVLDLPRLRRLAGVAGQAAALAQLDAFEEEIGAGDGPEEPASLVPLTAVRALLRGESRDVPDGAAALLVRLGEVERARGLARSAPTAIDRAVQLAYVAVEMAYAEQAGVDAVVREAVQWTAHHRVDRGFPPAYQDPGAYTRLLEAARALLPLNGPAAARPLVRAVVQDQAAGTDTLIEAAGMLRSVQDLDAVAVLYDRAADLSVGGMRARTAAVELWGALAQAAPSLGPHLGDRIEAVCAELDSSDGLGAVDVLASSASALARLPAGRQGAARKLLWKALARMADAVPAPTDAGALPEDDEAHLRRELAGTLARLAQATEDADVRRRALDDITSLMDSLPEHLRIGILGDPLLERAKWVVEAAEERRSQADREASAAARKKQNAKRRAKDKSNTVYKRDREKKREPLGEAGAQHPTAREGPAEDSRPGLRRAPAVRRPDTHRPTMGLPSLADVPHAEQQPHLRLLREADRELGAGRLLRSRELWESALRHSPAAPQASSPASESWVADLCQALGVVGEFGAAEVLVADLPDEQDRARHLAALSLGCSLGGHGDAGARYADAAARRVSDGTDPGLANLVAQALAHAGDGPTAISMVRGDRAVQRRTASTAVAAGLVRHRPAQAARIAEGVVAALVLRIGEAPIRTLPELAALFLAFPDVRQPDPRLREALRRAVRSLTETPMPWHAPSMAVLTLLERLGCLAEEDAHVVEGPTDRWRRSLRPGHEAGAEVALLAAVDGDIAGLWRHAEAVATPDERWRALHTAAAYLSGAPVALSTDHRAGDRVTRTCLALARASGDDGPPAEATARDIVRSLVNADAWTHVIPLLPRLAPGAPAHLSTIAAHRRRGWASW</sequence>
<evidence type="ECO:0000256" key="1">
    <source>
        <dbReference type="SAM" id="MobiDB-lite"/>
    </source>
</evidence>
<reference evidence="2" key="1">
    <citation type="submission" date="2021-04" db="EMBL/GenBank/DDBJ databases">
        <title>Genome seq and assembly of Streptomyces sp. RG38.</title>
        <authorList>
            <person name="Chhetri G."/>
        </authorList>
    </citation>
    <scope>NUCLEOTIDE SEQUENCE</scope>
    <source>
        <strain evidence="2">RG38</strain>
    </source>
</reference>
<name>A0A941B7W3_9ACTN</name>
<feature type="compositionally biased region" description="Basic and acidic residues" evidence="1">
    <location>
        <begin position="883"/>
        <end position="894"/>
    </location>
</feature>
<accession>A0A941B7W3</accession>
<evidence type="ECO:0000313" key="2">
    <source>
        <dbReference type="EMBL" id="MBQ0827878.1"/>
    </source>
</evidence>
<organism evidence="2 3">
    <name type="scientific">Streptomyces tagetis</name>
    <dbReference type="NCBI Taxonomy" id="2820809"/>
    <lineage>
        <taxon>Bacteria</taxon>
        <taxon>Bacillati</taxon>
        <taxon>Actinomycetota</taxon>
        <taxon>Actinomycetes</taxon>
        <taxon>Kitasatosporales</taxon>
        <taxon>Streptomycetaceae</taxon>
        <taxon>Streptomyces</taxon>
    </lineage>
</organism>
<feature type="region of interest" description="Disordered" evidence="1">
    <location>
        <begin position="832"/>
        <end position="925"/>
    </location>
</feature>
<protein>
    <submittedName>
        <fullName evidence="2">Uncharacterized protein</fullName>
    </submittedName>
</protein>
<evidence type="ECO:0000313" key="3">
    <source>
        <dbReference type="Proteomes" id="UP000677875"/>
    </source>
</evidence>
<feature type="compositionally biased region" description="Basic and acidic residues" evidence="1">
    <location>
        <begin position="832"/>
        <end position="841"/>
    </location>
</feature>
<feature type="compositionally biased region" description="Basic residues" evidence="1">
    <location>
        <begin position="845"/>
        <end position="856"/>
    </location>
</feature>
<proteinExistence type="predicted"/>
<comment type="caution">
    <text evidence="2">The sequence shown here is derived from an EMBL/GenBank/DDBJ whole genome shotgun (WGS) entry which is preliminary data.</text>
</comment>
<keyword evidence="3" id="KW-1185">Reference proteome</keyword>
<dbReference type="EMBL" id="JAGPNL010000003">
    <property type="protein sequence ID" value="MBQ0827878.1"/>
    <property type="molecule type" value="Genomic_DNA"/>
</dbReference>
<dbReference type="RefSeq" id="WP_210872609.1">
    <property type="nucleotide sequence ID" value="NZ_JAGPNL010000003.1"/>
</dbReference>